<comment type="subcellular location">
    <subcellularLocation>
        <location evidence="1">Cell membrane</location>
        <topology evidence="1">Multi-pass membrane protein</topology>
    </subcellularLocation>
</comment>
<keyword evidence="12" id="KW-1185">Reference proteome</keyword>
<feature type="transmembrane region" description="Helical" evidence="9">
    <location>
        <begin position="203"/>
        <end position="221"/>
    </location>
</feature>
<dbReference type="CDD" id="cd17321">
    <property type="entry name" value="MFS_MMR_MDR_like"/>
    <property type="match status" value="1"/>
</dbReference>
<feature type="transmembrane region" description="Helical" evidence="9">
    <location>
        <begin position="170"/>
        <end position="191"/>
    </location>
</feature>
<dbReference type="InterPro" id="IPR004638">
    <property type="entry name" value="EmrB-like"/>
</dbReference>
<dbReference type="PANTHER" id="PTHR42718:SF46">
    <property type="entry name" value="BLR6921 PROTEIN"/>
    <property type="match status" value="1"/>
</dbReference>
<feature type="transmembrane region" description="Helical" evidence="9">
    <location>
        <begin position="52"/>
        <end position="70"/>
    </location>
</feature>
<keyword evidence="7" id="KW-0046">Antibiotic resistance</keyword>
<comment type="caution">
    <text evidence="11">The sequence shown here is derived from an EMBL/GenBank/DDBJ whole genome shotgun (WGS) entry which is preliminary data.</text>
</comment>
<evidence type="ECO:0000313" key="12">
    <source>
        <dbReference type="Proteomes" id="UP001551176"/>
    </source>
</evidence>
<feature type="transmembrane region" description="Helical" evidence="9">
    <location>
        <begin position="233"/>
        <end position="253"/>
    </location>
</feature>
<accession>A0ABV3BIU2</accession>
<reference evidence="11 12" key="1">
    <citation type="submission" date="2024-06" db="EMBL/GenBank/DDBJ databases">
        <title>The Natural Products Discovery Center: Release of the First 8490 Sequenced Strains for Exploring Actinobacteria Biosynthetic Diversity.</title>
        <authorList>
            <person name="Kalkreuter E."/>
            <person name="Kautsar S.A."/>
            <person name="Yang D."/>
            <person name="Bader C.D."/>
            <person name="Teijaro C.N."/>
            <person name="Fluegel L."/>
            <person name="Davis C.M."/>
            <person name="Simpson J.R."/>
            <person name="Lauterbach L."/>
            <person name="Steele A.D."/>
            <person name="Gui C."/>
            <person name="Meng S."/>
            <person name="Li G."/>
            <person name="Viehrig K."/>
            <person name="Ye F."/>
            <person name="Su P."/>
            <person name="Kiefer A.F."/>
            <person name="Nichols A."/>
            <person name="Cepeda A.J."/>
            <person name="Yan W."/>
            <person name="Fan B."/>
            <person name="Jiang Y."/>
            <person name="Adhikari A."/>
            <person name="Zheng C.-J."/>
            <person name="Schuster L."/>
            <person name="Cowan T.M."/>
            <person name="Smanski M.J."/>
            <person name="Chevrette M.G."/>
            <person name="De Carvalho L.P.S."/>
            <person name="Shen B."/>
        </authorList>
    </citation>
    <scope>NUCLEOTIDE SEQUENCE [LARGE SCALE GENOMIC DNA]</scope>
    <source>
        <strain evidence="11 12">NPDC046838</strain>
    </source>
</reference>
<dbReference type="EMBL" id="JBEYXV010000004">
    <property type="protein sequence ID" value="MEU6820909.1"/>
    <property type="molecule type" value="Genomic_DNA"/>
</dbReference>
<keyword evidence="6 9" id="KW-0472">Membrane</keyword>
<dbReference type="SUPFAM" id="SSF103473">
    <property type="entry name" value="MFS general substrate transporter"/>
    <property type="match status" value="1"/>
</dbReference>
<dbReference type="RefSeq" id="WP_359346799.1">
    <property type="nucleotide sequence ID" value="NZ_JBEYXV010000004.1"/>
</dbReference>
<proteinExistence type="predicted"/>
<feature type="domain" description="Major facilitator superfamily (MFS) profile" evidence="10">
    <location>
        <begin position="16"/>
        <end position="485"/>
    </location>
</feature>
<dbReference type="PRINTS" id="PR01036">
    <property type="entry name" value="TCRTETB"/>
</dbReference>
<evidence type="ECO:0000256" key="1">
    <source>
        <dbReference type="ARBA" id="ARBA00004651"/>
    </source>
</evidence>
<sequence>MVTDAPHTRQRNPWLVLAVLCASSFMTLLDTTIVTIAIPEMAAGLGASLDDILWFANAYMLVFAALLLLSGRLGDRFGAQRVFATGLAVFTLASVVCGLVDTPGQMIAARAVQGLGAAVMMPQTLALISAVFPAERRGAAFGVWSAVAGLATVAGPTLGGALVSGLDWRWIFFINLPIGVVALLGAIFVVPDIRREQRPPLDLAGAVLSTAGLSLIVYGLIEGERYDWGTIESFLSIPLVLVLGVALLGVFALHQRTRQDRRPLVPFELFRSRGFTVSALLGAMLLFGSIGVLLPLTLYLQSVLGLSAGEAGLALVPGPLVSMVVAPLAGNAVGKVGGRKLLVPGMLIFGAGIALIAVMAKPDSSVWAIIPGQIVFGVGMGLVFAPTSTLAMQEIQPQLTGVASGMFTTFRQIGAVVGGAAVGALLQNRLAAEGVPEQVRQQAGRLTDSMYADGLTDAVRYGLLLTVAVAVVASAVALLLPPAPRREPELSAQPHTETEVVQARD</sequence>
<dbReference type="InterPro" id="IPR036259">
    <property type="entry name" value="MFS_trans_sf"/>
</dbReference>
<protein>
    <submittedName>
        <fullName evidence="11">DHA2 family efflux MFS transporter permease subunit</fullName>
    </submittedName>
</protein>
<feature type="region of interest" description="Disordered" evidence="8">
    <location>
        <begin position="485"/>
        <end position="505"/>
    </location>
</feature>
<name>A0ABV3BIU2_9ACTN</name>
<dbReference type="InterPro" id="IPR011701">
    <property type="entry name" value="MFS"/>
</dbReference>
<evidence type="ECO:0000256" key="7">
    <source>
        <dbReference type="ARBA" id="ARBA00023251"/>
    </source>
</evidence>
<feature type="transmembrane region" description="Helical" evidence="9">
    <location>
        <begin position="12"/>
        <end position="37"/>
    </location>
</feature>
<evidence type="ECO:0000256" key="8">
    <source>
        <dbReference type="SAM" id="MobiDB-lite"/>
    </source>
</evidence>
<evidence type="ECO:0000256" key="9">
    <source>
        <dbReference type="SAM" id="Phobius"/>
    </source>
</evidence>
<feature type="transmembrane region" description="Helical" evidence="9">
    <location>
        <begin position="274"/>
        <end position="299"/>
    </location>
</feature>
<evidence type="ECO:0000256" key="6">
    <source>
        <dbReference type="ARBA" id="ARBA00023136"/>
    </source>
</evidence>
<feature type="transmembrane region" description="Helical" evidence="9">
    <location>
        <begin position="139"/>
        <end position="158"/>
    </location>
</feature>
<dbReference type="Pfam" id="PF07690">
    <property type="entry name" value="MFS_1"/>
    <property type="match status" value="1"/>
</dbReference>
<feature type="transmembrane region" description="Helical" evidence="9">
    <location>
        <begin position="458"/>
        <end position="480"/>
    </location>
</feature>
<evidence type="ECO:0000256" key="5">
    <source>
        <dbReference type="ARBA" id="ARBA00022989"/>
    </source>
</evidence>
<dbReference type="PROSITE" id="PS50850">
    <property type="entry name" value="MFS"/>
    <property type="match status" value="1"/>
</dbReference>
<feature type="transmembrane region" description="Helical" evidence="9">
    <location>
        <begin position="107"/>
        <end position="132"/>
    </location>
</feature>
<keyword evidence="2" id="KW-0813">Transport</keyword>
<evidence type="ECO:0000256" key="2">
    <source>
        <dbReference type="ARBA" id="ARBA00022448"/>
    </source>
</evidence>
<dbReference type="Gene3D" id="1.20.1720.10">
    <property type="entry name" value="Multidrug resistance protein D"/>
    <property type="match status" value="1"/>
</dbReference>
<evidence type="ECO:0000256" key="4">
    <source>
        <dbReference type="ARBA" id="ARBA00022692"/>
    </source>
</evidence>
<dbReference type="PANTHER" id="PTHR42718">
    <property type="entry name" value="MAJOR FACILITATOR SUPERFAMILY MULTIDRUG TRANSPORTER MFSC"/>
    <property type="match status" value="1"/>
</dbReference>
<keyword evidence="3" id="KW-1003">Cell membrane</keyword>
<dbReference type="InterPro" id="IPR020846">
    <property type="entry name" value="MFS_dom"/>
</dbReference>
<dbReference type="Gene3D" id="1.20.1250.20">
    <property type="entry name" value="MFS general substrate transporter like domains"/>
    <property type="match status" value="1"/>
</dbReference>
<feature type="compositionally biased region" description="Basic and acidic residues" evidence="8">
    <location>
        <begin position="496"/>
        <end position="505"/>
    </location>
</feature>
<feature type="transmembrane region" description="Helical" evidence="9">
    <location>
        <begin position="311"/>
        <end position="329"/>
    </location>
</feature>
<keyword evidence="4 9" id="KW-0812">Transmembrane</keyword>
<feature type="transmembrane region" description="Helical" evidence="9">
    <location>
        <begin position="341"/>
        <end position="360"/>
    </location>
</feature>
<feature type="transmembrane region" description="Helical" evidence="9">
    <location>
        <begin position="406"/>
        <end position="426"/>
    </location>
</feature>
<feature type="transmembrane region" description="Helical" evidence="9">
    <location>
        <begin position="366"/>
        <end position="385"/>
    </location>
</feature>
<feature type="transmembrane region" description="Helical" evidence="9">
    <location>
        <begin position="82"/>
        <end position="101"/>
    </location>
</feature>
<organism evidence="11 12">
    <name type="scientific">Streptomyces atriruber</name>
    <dbReference type="NCBI Taxonomy" id="545121"/>
    <lineage>
        <taxon>Bacteria</taxon>
        <taxon>Bacillati</taxon>
        <taxon>Actinomycetota</taxon>
        <taxon>Actinomycetes</taxon>
        <taxon>Kitasatosporales</taxon>
        <taxon>Streptomycetaceae</taxon>
        <taxon>Streptomyces</taxon>
    </lineage>
</organism>
<gene>
    <name evidence="11" type="ORF">ABZ921_09790</name>
</gene>
<dbReference type="NCBIfam" id="TIGR00711">
    <property type="entry name" value="efflux_EmrB"/>
    <property type="match status" value="1"/>
</dbReference>
<dbReference type="Proteomes" id="UP001551176">
    <property type="component" value="Unassembled WGS sequence"/>
</dbReference>
<keyword evidence="5 9" id="KW-1133">Transmembrane helix</keyword>
<evidence type="ECO:0000259" key="10">
    <source>
        <dbReference type="PROSITE" id="PS50850"/>
    </source>
</evidence>
<evidence type="ECO:0000313" key="11">
    <source>
        <dbReference type="EMBL" id="MEU6820909.1"/>
    </source>
</evidence>
<evidence type="ECO:0000256" key="3">
    <source>
        <dbReference type="ARBA" id="ARBA00022475"/>
    </source>
</evidence>